<evidence type="ECO:0000256" key="3">
    <source>
        <dbReference type="ARBA" id="ARBA00004370"/>
    </source>
</evidence>
<accession>A0ABR4A0R4</accession>
<comment type="subcellular location">
    <subcellularLocation>
        <location evidence="2">Endoplasmic reticulum</location>
    </subcellularLocation>
    <subcellularLocation>
        <location evidence="3">Membrane</location>
    </subcellularLocation>
    <subcellularLocation>
        <location evidence="1">Mitochondrion</location>
    </subcellularLocation>
</comment>
<evidence type="ECO:0000256" key="1">
    <source>
        <dbReference type="ARBA" id="ARBA00004173"/>
    </source>
</evidence>
<dbReference type="Proteomes" id="UP001590950">
    <property type="component" value="Unassembled WGS sequence"/>
</dbReference>
<evidence type="ECO:0000256" key="5">
    <source>
        <dbReference type="ARBA" id="ARBA00022824"/>
    </source>
</evidence>
<keyword evidence="7" id="KW-0472">Membrane</keyword>
<dbReference type="Gene3D" id="3.40.50.1820">
    <property type="entry name" value="alpha/beta hydrolase"/>
    <property type="match status" value="1"/>
</dbReference>
<keyword evidence="6" id="KW-0496">Mitochondrion</keyword>
<comment type="caution">
    <text evidence="10">The sequence shown here is derived from an EMBL/GenBank/DDBJ whole genome shotgun (WGS) entry which is preliminary data.</text>
</comment>
<evidence type="ECO:0000259" key="9">
    <source>
        <dbReference type="Pfam" id="PF05057"/>
    </source>
</evidence>
<evidence type="ECO:0000256" key="4">
    <source>
        <dbReference type="ARBA" id="ARBA00007920"/>
    </source>
</evidence>
<feature type="region of interest" description="Disordered" evidence="8">
    <location>
        <begin position="12"/>
        <end position="36"/>
    </location>
</feature>
<dbReference type="Pfam" id="PF05057">
    <property type="entry name" value="DUF676"/>
    <property type="match status" value="1"/>
</dbReference>
<gene>
    <name evidence="10" type="ORF">N7G274_008588</name>
</gene>
<dbReference type="PANTHER" id="PTHR48182:SF2">
    <property type="entry name" value="PROTEIN SERAC1"/>
    <property type="match status" value="1"/>
</dbReference>
<feature type="domain" description="DUF676" evidence="9">
    <location>
        <begin position="79"/>
        <end position="198"/>
    </location>
</feature>
<proteinExistence type="inferred from homology"/>
<protein>
    <recommendedName>
        <fullName evidence="9">DUF676 domain-containing protein</fullName>
    </recommendedName>
</protein>
<dbReference type="EMBL" id="JBEFKJ010000031">
    <property type="protein sequence ID" value="KAL2038541.1"/>
    <property type="molecule type" value="Genomic_DNA"/>
</dbReference>
<dbReference type="PANTHER" id="PTHR48182">
    <property type="entry name" value="PROTEIN SERAC1"/>
    <property type="match status" value="1"/>
</dbReference>
<evidence type="ECO:0000256" key="6">
    <source>
        <dbReference type="ARBA" id="ARBA00023128"/>
    </source>
</evidence>
<keyword evidence="11" id="KW-1185">Reference proteome</keyword>
<evidence type="ECO:0000256" key="8">
    <source>
        <dbReference type="SAM" id="MobiDB-lite"/>
    </source>
</evidence>
<dbReference type="SUPFAM" id="SSF53474">
    <property type="entry name" value="alpha/beta-Hydrolases"/>
    <property type="match status" value="1"/>
</dbReference>
<name>A0ABR4A0R4_9LECA</name>
<reference evidence="10 11" key="1">
    <citation type="submission" date="2024-09" db="EMBL/GenBank/DDBJ databases">
        <title>Rethinking Asexuality: The Enigmatic Case of Functional Sexual Genes in Lepraria (Stereocaulaceae).</title>
        <authorList>
            <person name="Doellman M."/>
            <person name="Sun Y."/>
            <person name="Barcenas-Pena A."/>
            <person name="Lumbsch H.T."/>
            <person name="Grewe F."/>
        </authorList>
    </citation>
    <scope>NUCLEOTIDE SEQUENCE [LARGE SCALE GENOMIC DNA]</scope>
    <source>
        <strain evidence="10 11">Mercado 3170</strain>
    </source>
</reference>
<comment type="similarity">
    <text evidence="4">Belongs to the putative lipase ROG1 family.</text>
</comment>
<sequence length="209" mass="22923">MSLRRRLKNLIAPRHSLDRPTGSSLVPEASCEGPQPQTIDGPALTPPNPKAFAVALVEGGKNYGIKTLYDHGEEAYVDIVFVHGLTGNAYNTWLDKETGVHWPSKLLRPDIPESRILSFGYDADVVNIWARGPASSSRLSNHAENLVGRLVREREQSDTVSRKIIFVTHSLGGLVIEQALTHSKNSAENHLNQIECCTIGIVFLGVPHC</sequence>
<dbReference type="InterPro" id="IPR029058">
    <property type="entry name" value="AB_hydrolase_fold"/>
</dbReference>
<evidence type="ECO:0000313" key="11">
    <source>
        <dbReference type="Proteomes" id="UP001590950"/>
    </source>
</evidence>
<organism evidence="10 11">
    <name type="scientific">Stereocaulon virgatum</name>
    <dbReference type="NCBI Taxonomy" id="373712"/>
    <lineage>
        <taxon>Eukaryota</taxon>
        <taxon>Fungi</taxon>
        <taxon>Dikarya</taxon>
        <taxon>Ascomycota</taxon>
        <taxon>Pezizomycotina</taxon>
        <taxon>Lecanoromycetes</taxon>
        <taxon>OSLEUM clade</taxon>
        <taxon>Lecanoromycetidae</taxon>
        <taxon>Lecanorales</taxon>
        <taxon>Lecanorineae</taxon>
        <taxon>Stereocaulaceae</taxon>
        <taxon>Stereocaulon</taxon>
    </lineage>
</organism>
<evidence type="ECO:0000256" key="2">
    <source>
        <dbReference type="ARBA" id="ARBA00004240"/>
    </source>
</evidence>
<dbReference type="InterPro" id="IPR007751">
    <property type="entry name" value="DUF676_lipase-like"/>
</dbReference>
<dbReference type="InterPro" id="IPR052374">
    <property type="entry name" value="SERAC1"/>
</dbReference>
<evidence type="ECO:0000256" key="7">
    <source>
        <dbReference type="ARBA" id="ARBA00023136"/>
    </source>
</evidence>
<keyword evidence="5" id="KW-0256">Endoplasmic reticulum</keyword>
<evidence type="ECO:0000313" key="10">
    <source>
        <dbReference type="EMBL" id="KAL2038541.1"/>
    </source>
</evidence>